<dbReference type="AlphaFoldDB" id="A0AA38LFK1"/>
<evidence type="ECO:0000313" key="2">
    <source>
        <dbReference type="Proteomes" id="UP000824469"/>
    </source>
</evidence>
<proteinExistence type="predicted"/>
<organism evidence="1 2">
    <name type="scientific">Taxus chinensis</name>
    <name type="common">Chinese yew</name>
    <name type="synonym">Taxus wallichiana var. chinensis</name>
    <dbReference type="NCBI Taxonomy" id="29808"/>
    <lineage>
        <taxon>Eukaryota</taxon>
        <taxon>Viridiplantae</taxon>
        <taxon>Streptophyta</taxon>
        <taxon>Embryophyta</taxon>
        <taxon>Tracheophyta</taxon>
        <taxon>Spermatophyta</taxon>
        <taxon>Pinopsida</taxon>
        <taxon>Pinidae</taxon>
        <taxon>Conifers II</taxon>
        <taxon>Cupressales</taxon>
        <taxon>Taxaceae</taxon>
        <taxon>Taxus</taxon>
    </lineage>
</organism>
<dbReference type="Gene3D" id="3.10.10.10">
    <property type="entry name" value="HIV Type 1 Reverse Transcriptase, subunit A, domain 1"/>
    <property type="match status" value="1"/>
</dbReference>
<dbReference type="InterPro" id="IPR043502">
    <property type="entry name" value="DNA/RNA_pol_sf"/>
</dbReference>
<gene>
    <name evidence="1" type="ORF">KI387_022024</name>
</gene>
<dbReference type="Proteomes" id="UP000824469">
    <property type="component" value="Unassembled WGS sequence"/>
</dbReference>
<comment type="caution">
    <text evidence="1">The sequence shown here is derived from an EMBL/GenBank/DDBJ whole genome shotgun (WGS) entry which is preliminary data.</text>
</comment>
<feature type="non-terminal residue" evidence="1">
    <location>
        <position position="135"/>
    </location>
</feature>
<evidence type="ECO:0000313" key="1">
    <source>
        <dbReference type="EMBL" id="KAH9320255.1"/>
    </source>
</evidence>
<sequence>VGFIKPVDYSQWVSNIVPVLKKNGKIRICIDFRDINKACPKDDFPLPSMDEDAYREARLSQLESLDEARIDAEQRHRVYADRMCRQYNKKVYERDIYEGDLVLRLDSRIDKKTGEGRKFRPKWLGPYQVKKDYRN</sequence>
<reference evidence="1 2" key="1">
    <citation type="journal article" date="2021" name="Nat. Plants">
        <title>The Taxus genome provides insights into paclitaxel biosynthesis.</title>
        <authorList>
            <person name="Xiong X."/>
            <person name="Gou J."/>
            <person name="Liao Q."/>
            <person name="Li Y."/>
            <person name="Zhou Q."/>
            <person name="Bi G."/>
            <person name="Li C."/>
            <person name="Du R."/>
            <person name="Wang X."/>
            <person name="Sun T."/>
            <person name="Guo L."/>
            <person name="Liang H."/>
            <person name="Lu P."/>
            <person name="Wu Y."/>
            <person name="Zhang Z."/>
            <person name="Ro D.K."/>
            <person name="Shang Y."/>
            <person name="Huang S."/>
            <person name="Yan J."/>
        </authorList>
    </citation>
    <scope>NUCLEOTIDE SEQUENCE [LARGE SCALE GENOMIC DNA]</scope>
    <source>
        <strain evidence="1">Ta-2019</strain>
    </source>
</reference>
<protein>
    <submittedName>
        <fullName evidence="1">Uncharacterized protein</fullName>
    </submittedName>
</protein>
<accession>A0AA38LFK1</accession>
<dbReference type="PANTHER" id="PTHR24559:SF431">
    <property type="entry name" value="RNA-DIRECTED DNA POLYMERASE HOMOLOG"/>
    <property type="match status" value="1"/>
</dbReference>
<keyword evidence="2" id="KW-1185">Reference proteome</keyword>
<dbReference type="SUPFAM" id="SSF56672">
    <property type="entry name" value="DNA/RNA polymerases"/>
    <property type="match status" value="1"/>
</dbReference>
<dbReference type="PANTHER" id="PTHR24559">
    <property type="entry name" value="TRANSPOSON TY3-I GAG-POL POLYPROTEIN"/>
    <property type="match status" value="1"/>
</dbReference>
<dbReference type="EMBL" id="JAHRHJ020000004">
    <property type="protein sequence ID" value="KAH9320255.1"/>
    <property type="molecule type" value="Genomic_DNA"/>
</dbReference>
<dbReference type="InterPro" id="IPR053134">
    <property type="entry name" value="RNA-dir_DNA_polymerase"/>
</dbReference>
<feature type="non-terminal residue" evidence="1">
    <location>
        <position position="1"/>
    </location>
</feature>
<name>A0AA38LFK1_TAXCH</name>